<dbReference type="InterPro" id="IPR050595">
    <property type="entry name" value="Bact_response_regulator"/>
</dbReference>
<evidence type="ECO:0000256" key="2">
    <source>
        <dbReference type="PROSITE-ProRule" id="PRU00169"/>
    </source>
</evidence>
<gene>
    <name evidence="4" type="primary">cheY5</name>
    <name evidence="4" type="ORF">GCM10017621_33220</name>
</gene>
<dbReference type="InterPro" id="IPR001789">
    <property type="entry name" value="Sig_transdc_resp-reg_receiver"/>
</dbReference>
<feature type="domain" description="Response regulatory" evidence="3">
    <location>
        <begin position="10"/>
        <end position="129"/>
    </location>
</feature>
<evidence type="ECO:0000313" key="4">
    <source>
        <dbReference type="EMBL" id="GLK53814.1"/>
    </source>
</evidence>
<reference evidence="4" key="2">
    <citation type="submission" date="2023-01" db="EMBL/GenBank/DDBJ databases">
        <authorList>
            <person name="Sun Q."/>
            <person name="Evtushenko L."/>
        </authorList>
    </citation>
    <scope>NUCLEOTIDE SEQUENCE</scope>
    <source>
        <strain evidence="4">VKM B-1513</strain>
    </source>
</reference>
<dbReference type="PROSITE" id="PS50110">
    <property type="entry name" value="RESPONSE_REGULATORY"/>
    <property type="match status" value="1"/>
</dbReference>
<keyword evidence="1 2" id="KW-0597">Phosphoprotein</keyword>
<dbReference type="PANTHER" id="PTHR44591:SF3">
    <property type="entry name" value="RESPONSE REGULATORY DOMAIN-CONTAINING PROTEIN"/>
    <property type="match status" value="1"/>
</dbReference>
<organism evidence="4 5">
    <name type="scientific">Maricaulis virginensis</name>
    <dbReference type="NCBI Taxonomy" id="144022"/>
    <lineage>
        <taxon>Bacteria</taxon>
        <taxon>Pseudomonadati</taxon>
        <taxon>Pseudomonadota</taxon>
        <taxon>Alphaproteobacteria</taxon>
        <taxon>Maricaulales</taxon>
        <taxon>Maricaulaceae</taxon>
        <taxon>Maricaulis</taxon>
    </lineage>
</organism>
<dbReference type="PANTHER" id="PTHR44591">
    <property type="entry name" value="STRESS RESPONSE REGULATOR PROTEIN 1"/>
    <property type="match status" value="1"/>
</dbReference>
<sequence length="143" mass="15372">MSELADSAVNILLVDDSPSVRTVLRTLLCGLGVTRIYEATDREEAFIMARVCRPDLALIDHDLGRTSGVELVAAFRDTATSPMPELPLILLVPTGMEYLAEQAREAGADAVLPKPVTARMLGERILQLTGQAEAGEALARKQA</sequence>
<dbReference type="Gene3D" id="3.40.50.2300">
    <property type="match status" value="1"/>
</dbReference>
<dbReference type="Proteomes" id="UP001143486">
    <property type="component" value="Unassembled WGS sequence"/>
</dbReference>
<dbReference type="CDD" id="cd00156">
    <property type="entry name" value="REC"/>
    <property type="match status" value="1"/>
</dbReference>
<reference evidence="4" key="1">
    <citation type="journal article" date="2014" name="Int. J. Syst. Evol. Microbiol.">
        <title>Complete genome sequence of Corynebacterium casei LMG S-19264T (=DSM 44701T), isolated from a smear-ripened cheese.</title>
        <authorList>
            <consortium name="US DOE Joint Genome Institute (JGI-PGF)"/>
            <person name="Walter F."/>
            <person name="Albersmeier A."/>
            <person name="Kalinowski J."/>
            <person name="Ruckert C."/>
        </authorList>
    </citation>
    <scope>NUCLEOTIDE SEQUENCE</scope>
    <source>
        <strain evidence="4">VKM B-1513</strain>
    </source>
</reference>
<feature type="modified residue" description="4-aspartylphosphate" evidence="2">
    <location>
        <position position="60"/>
    </location>
</feature>
<protein>
    <submittedName>
        <fullName evidence="4">Response regulator</fullName>
    </submittedName>
</protein>
<comment type="caution">
    <text evidence="4">The sequence shown here is derived from an EMBL/GenBank/DDBJ whole genome shotgun (WGS) entry which is preliminary data.</text>
</comment>
<name>A0A9W6IR40_9PROT</name>
<evidence type="ECO:0000259" key="3">
    <source>
        <dbReference type="PROSITE" id="PS50110"/>
    </source>
</evidence>
<dbReference type="SMART" id="SM00448">
    <property type="entry name" value="REC"/>
    <property type="match status" value="1"/>
</dbReference>
<dbReference type="InterPro" id="IPR011006">
    <property type="entry name" value="CheY-like_superfamily"/>
</dbReference>
<dbReference type="AlphaFoldDB" id="A0A9W6IR40"/>
<dbReference type="Pfam" id="PF00072">
    <property type="entry name" value="Response_reg"/>
    <property type="match status" value="1"/>
</dbReference>
<proteinExistence type="predicted"/>
<evidence type="ECO:0000313" key="5">
    <source>
        <dbReference type="Proteomes" id="UP001143486"/>
    </source>
</evidence>
<dbReference type="SUPFAM" id="SSF52172">
    <property type="entry name" value="CheY-like"/>
    <property type="match status" value="1"/>
</dbReference>
<dbReference type="RefSeq" id="WP_271188153.1">
    <property type="nucleotide sequence ID" value="NZ_BSFE01000014.1"/>
</dbReference>
<accession>A0A9W6IR40</accession>
<dbReference type="GO" id="GO:0000160">
    <property type="term" value="P:phosphorelay signal transduction system"/>
    <property type="evidence" value="ECO:0007669"/>
    <property type="project" value="InterPro"/>
</dbReference>
<dbReference type="EMBL" id="BSFE01000014">
    <property type="protein sequence ID" value="GLK53814.1"/>
    <property type="molecule type" value="Genomic_DNA"/>
</dbReference>
<keyword evidence="5" id="KW-1185">Reference proteome</keyword>
<evidence type="ECO:0000256" key="1">
    <source>
        <dbReference type="ARBA" id="ARBA00022553"/>
    </source>
</evidence>